<name>A0A0B5F133_STRA4</name>
<feature type="compositionally biased region" description="Basic residues" evidence="1">
    <location>
        <begin position="84"/>
        <end position="99"/>
    </location>
</feature>
<evidence type="ECO:0000256" key="1">
    <source>
        <dbReference type="SAM" id="MobiDB-lite"/>
    </source>
</evidence>
<dbReference type="KEGG" id="sals:SLNWT_4904"/>
<dbReference type="EMBL" id="CP010519">
    <property type="protein sequence ID" value="AJE85280.1"/>
    <property type="molecule type" value="Genomic_DNA"/>
</dbReference>
<feature type="compositionally biased region" description="Basic residues" evidence="1">
    <location>
        <begin position="163"/>
        <end position="179"/>
    </location>
</feature>
<evidence type="ECO:0000313" key="3">
    <source>
        <dbReference type="Proteomes" id="UP000031523"/>
    </source>
</evidence>
<reference evidence="2 3" key="1">
    <citation type="submission" date="2015-01" db="EMBL/GenBank/DDBJ databases">
        <title>Enhanced salinomycin production by adjusting the supply of polyketide extender units in Streptomyce albus DSM 41398.</title>
        <authorList>
            <person name="Lu C."/>
        </authorList>
    </citation>
    <scope>NUCLEOTIDE SEQUENCE [LARGE SCALE GENOMIC DNA]</scope>
    <source>
        <strain evidence="3">ATCC 21838 / DSM 41398 / FERM P-419 / JCM 4703 / NBRC 107858</strain>
    </source>
</reference>
<keyword evidence="3" id="KW-1185">Reference proteome</keyword>
<accession>A0A0B5F133</accession>
<organism evidence="2 3">
    <name type="scientific">Streptomyces albus (strain ATCC 21838 / DSM 41398 / FERM P-419 / JCM 4703 / NBRC 107858)</name>
    <dbReference type="NCBI Taxonomy" id="1081613"/>
    <lineage>
        <taxon>Bacteria</taxon>
        <taxon>Bacillati</taxon>
        <taxon>Actinomycetota</taxon>
        <taxon>Actinomycetes</taxon>
        <taxon>Kitasatosporales</taxon>
        <taxon>Streptomycetaceae</taxon>
        <taxon>Streptomyces</taxon>
    </lineage>
</organism>
<feature type="region of interest" description="Disordered" evidence="1">
    <location>
        <begin position="76"/>
        <end position="179"/>
    </location>
</feature>
<evidence type="ECO:0000313" key="2">
    <source>
        <dbReference type="EMBL" id="AJE85280.1"/>
    </source>
</evidence>
<gene>
    <name evidence="2" type="ORF">SLNWT_4904</name>
</gene>
<dbReference type="AlphaFoldDB" id="A0A0B5F133"/>
<sequence>MGGGLDGSGVELGACCGEFEVIGMGVGIGFGVGLGTGVDEFAVISFGLGIELGIGHGQFAITGSELDAGRGDFALLSGGPRPAGRTRRYPQHHLGRRRPLAVLARRSRSEGQVDPDPGGGGGRRVPARTEGRLHHMRTGQSKSVGHQEGQAHGSFAVPADAQHRRRQGPRSGPRRPLGR</sequence>
<protein>
    <submittedName>
        <fullName evidence="2">Uncharacterized protein</fullName>
    </submittedName>
</protein>
<dbReference type="Proteomes" id="UP000031523">
    <property type="component" value="Chromosome"/>
</dbReference>
<proteinExistence type="predicted"/>